<reference evidence="2 3" key="1">
    <citation type="journal article" date="2023" name="Commun. Biol.">
        <title>Reorganization of the ancestral sex-determining regions during the evolution of trioecy in Pleodorina starrii.</title>
        <authorList>
            <person name="Takahashi K."/>
            <person name="Suzuki S."/>
            <person name="Kawai-Toyooka H."/>
            <person name="Yamamoto K."/>
            <person name="Hamaji T."/>
            <person name="Ootsuki R."/>
            <person name="Yamaguchi H."/>
            <person name="Kawachi M."/>
            <person name="Higashiyama T."/>
            <person name="Nozaki H."/>
        </authorList>
    </citation>
    <scope>NUCLEOTIDE SEQUENCE [LARGE SCALE GENOMIC DNA]</scope>
    <source>
        <strain evidence="2 3">NIES-4479</strain>
    </source>
</reference>
<feature type="compositionally biased region" description="Gly residues" evidence="1">
    <location>
        <begin position="334"/>
        <end position="344"/>
    </location>
</feature>
<organism evidence="2 3">
    <name type="scientific">Pleodorina starrii</name>
    <dbReference type="NCBI Taxonomy" id="330485"/>
    <lineage>
        <taxon>Eukaryota</taxon>
        <taxon>Viridiplantae</taxon>
        <taxon>Chlorophyta</taxon>
        <taxon>core chlorophytes</taxon>
        <taxon>Chlorophyceae</taxon>
        <taxon>CS clade</taxon>
        <taxon>Chlamydomonadales</taxon>
        <taxon>Volvocaceae</taxon>
        <taxon>Pleodorina</taxon>
    </lineage>
</organism>
<gene>
    <name evidence="2" type="primary">PLEST009674</name>
    <name evidence="2" type="ORF">PLESTB_001455100</name>
</gene>
<dbReference type="InterPro" id="IPR029058">
    <property type="entry name" value="AB_hydrolase_fold"/>
</dbReference>
<dbReference type="PANTHER" id="PTHR42103">
    <property type="entry name" value="ALPHA/BETA-HYDROLASES SUPERFAMILY PROTEIN"/>
    <property type="match status" value="1"/>
</dbReference>
<proteinExistence type="predicted"/>
<dbReference type="AlphaFoldDB" id="A0A9W6BVT9"/>
<dbReference type="PANTHER" id="PTHR42103:SF2">
    <property type="entry name" value="AB HYDROLASE-1 DOMAIN-CONTAINING PROTEIN"/>
    <property type="match status" value="1"/>
</dbReference>
<evidence type="ECO:0000313" key="2">
    <source>
        <dbReference type="EMBL" id="GLC59162.1"/>
    </source>
</evidence>
<dbReference type="Proteomes" id="UP001165080">
    <property type="component" value="Unassembled WGS sequence"/>
</dbReference>
<evidence type="ECO:0000256" key="1">
    <source>
        <dbReference type="SAM" id="MobiDB-lite"/>
    </source>
</evidence>
<sequence>MVKQLIPLPGRGVSLEVDILTRESMSTSTPDPDNGGSGPVLVATRHFARVVRYNMRGAGASGGTRALHASVDAADLAELARQLLASVQQPQRQPQQPLPITVTVNSSVDKQQQPQQRTEQQQQAGVQASSTASLSPASPGSPRLVLVGYSYGSLVVSRALPQLVPNVAAVAAVAVPLGAIGRLVLGAGGSWEALAGSRSAARSLPRLLCAGDRDQFASVRQLRSAVQEALRAEERAAAQDAAKAKATAIAAATAATVAAATARPSTGGNPGAGTGATAATAATMAAAEPSLELVLWPGCDHFFFDCRDDVALAAAGLLAPYGGAAAAVASGRGGGGGGGGGNGGRDMDAAGASATAAPDAAGRGGAEPGGGQLQPGGRQRVEPWKALAGFVVGWLVARTQAAGPVLG</sequence>
<name>A0A9W6BVT9_9CHLO</name>
<feature type="region of interest" description="Disordered" evidence="1">
    <location>
        <begin position="105"/>
        <end position="139"/>
    </location>
</feature>
<dbReference type="SUPFAM" id="SSF53474">
    <property type="entry name" value="alpha/beta-Hydrolases"/>
    <property type="match status" value="1"/>
</dbReference>
<comment type="caution">
    <text evidence="2">The sequence shown here is derived from an EMBL/GenBank/DDBJ whole genome shotgun (WGS) entry which is preliminary data.</text>
</comment>
<feature type="compositionally biased region" description="Gly residues" evidence="1">
    <location>
        <begin position="362"/>
        <end position="374"/>
    </location>
</feature>
<feature type="compositionally biased region" description="Low complexity" evidence="1">
    <location>
        <begin position="349"/>
        <end position="361"/>
    </location>
</feature>
<keyword evidence="3" id="KW-1185">Reference proteome</keyword>
<feature type="compositionally biased region" description="Low complexity" evidence="1">
    <location>
        <begin position="111"/>
        <end position="139"/>
    </location>
</feature>
<feature type="region of interest" description="Disordered" evidence="1">
    <location>
        <begin position="334"/>
        <end position="379"/>
    </location>
</feature>
<evidence type="ECO:0000313" key="3">
    <source>
        <dbReference type="Proteomes" id="UP001165080"/>
    </source>
</evidence>
<accession>A0A9W6BVT9</accession>
<dbReference type="Gene3D" id="3.40.50.1820">
    <property type="entry name" value="alpha/beta hydrolase"/>
    <property type="match status" value="1"/>
</dbReference>
<protein>
    <submittedName>
        <fullName evidence="2">Uncharacterized protein</fullName>
    </submittedName>
</protein>
<dbReference type="EMBL" id="BRXU01000026">
    <property type="protein sequence ID" value="GLC59162.1"/>
    <property type="molecule type" value="Genomic_DNA"/>
</dbReference>